<dbReference type="AlphaFoldDB" id="A0A067THG8"/>
<evidence type="ECO:0000313" key="2">
    <source>
        <dbReference type="Proteomes" id="UP000027222"/>
    </source>
</evidence>
<dbReference type="EMBL" id="KL142369">
    <property type="protein sequence ID" value="KDR82576.1"/>
    <property type="molecule type" value="Genomic_DNA"/>
</dbReference>
<evidence type="ECO:0000313" key="1">
    <source>
        <dbReference type="EMBL" id="KDR82576.1"/>
    </source>
</evidence>
<name>A0A067THG8_GALM3</name>
<reference evidence="2" key="1">
    <citation type="journal article" date="2014" name="Proc. Natl. Acad. Sci. U.S.A.">
        <title>Extensive sampling of basidiomycete genomes demonstrates inadequacy of the white-rot/brown-rot paradigm for wood decay fungi.</title>
        <authorList>
            <person name="Riley R."/>
            <person name="Salamov A.A."/>
            <person name="Brown D.W."/>
            <person name="Nagy L.G."/>
            <person name="Floudas D."/>
            <person name="Held B.W."/>
            <person name="Levasseur A."/>
            <person name="Lombard V."/>
            <person name="Morin E."/>
            <person name="Otillar R."/>
            <person name="Lindquist E.A."/>
            <person name="Sun H."/>
            <person name="LaButti K.M."/>
            <person name="Schmutz J."/>
            <person name="Jabbour D."/>
            <person name="Luo H."/>
            <person name="Baker S.E."/>
            <person name="Pisabarro A.G."/>
            <person name="Walton J.D."/>
            <person name="Blanchette R.A."/>
            <person name="Henrissat B."/>
            <person name="Martin F."/>
            <person name="Cullen D."/>
            <person name="Hibbett D.S."/>
            <person name="Grigoriev I.V."/>
        </authorList>
    </citation>
    <scope>NUCLEOTIDE SEQUENCE [LARGE SCALE GENOMIC DNA]</scope>
    <source>
        <strain evidence="2">CBS 339.88</strain>
    </source>
</reference>
<accession>A0A067THG8</accession>
<organism evidence="1 2">
    <name type="scientific">Galerina marginata (strain CBS 339.88)</name>
    <dbReference type="NCBI Taxonomy" id="685588"/>
    <lineage>
        <taxon>Eukaryota</taxon>
        <taxon>Fungi</taxon>
        <taxon>Dikarya</taxon>
        <taxon>Basidiomycota</taxon>
        <taxon>Agaricomycotina</taxon>
        <taxon>Agaricomycetes</taxon>
        <taxon>Agaricomycetidae</taxon>
        <taxon>Agaricales</taxon>
        <taxon>Agaricineae</taxon>
        <taxon>Strophariaceae</taxon>
        <taxon>Galerina</taxon>
    </lineage>
</organism>
<gene>
    <name evidence="1" type="ORF">GALMADRAFT_134169</name>
</gene>
<keyword evidence="2" id="KW-1185">Reference proteome</keyword>
<protein>
    <submittedName>
        <fullName evidence="1">Uncharacterized protein</fullName>
    </submittedName>
</protein>
<proteinExistence type="predicted"/>
<dbReference type="OrthoDB" id="3478523at2759"/>
<dbReference type="Proteomes" id="UP000027222">
    <property type="component" value="Unassembled WGS sequence"/>
</dbReference>
<dbReference type="HOGENOM" id="CLU_769599_0_0_1"/>
<sequence>MPQPQLRYHVIAHQLTKVPPELVHEIINDLPIVKILELISNHKIPYIEQCVCTQIYLKEIFSPSFLAEVKSYFVLYLRIRRLDSRFPHPILPRLEHDAYTFLKISPPVNIVAILKAAIIKHLEKYEHLFPLLRVYAPESIPEKAFWVTDSASDLQQIFENIDAAEMKLNSLKADQLRRMACLIQKYPMTMKTRENTSQEVRRNEQHLVDRLLYLSNHMKNGQILQNRFVGVSVFSKGRPFLVPYDRLLRLFLKTIDKFPPILNNKSRGSNRKYPHRYPSEIKTVLEGMSMVYPRDGESRDKEPDVLSRTVHTKYSIGKSDIAARLHQPAFWLDWDSVPIRDLPVAERLLPASDKELEWLEAFLFCCHYMANMNEEWKEGQTVGEYWHAH</sequence>